<feature type="transmembrane region" description="Helical" evidence="1">
    <location>
        <begin position="579"/>
        <end position="612"/>
    </location>
</feature>
<feature type="transmembrane region" description="Helical" evidence="1">
    <location>
        <begin position="399"/>
        <end position="418"/>
    </location>
</feature>
<gene>
    <name evidence="3" type="ORF">SAMN05192534_10247</name>
</gene>
<organism evidence="3 4">
    <name type="scientific">Alteribacillus persepolensis</name>
    <dbReference type="NCBI Taxonomy" id="568899"/>
    <lineage>
        <taxon>Bacteria</taxon>
        <taxon>Bacillati</taxon>
        <taxon>Bacillota</taxon>
        <taxon>Bacilli</taxon>
        <taxon>Bacillales</taxon>
        <taxon>Bacillaceae</taxon>
        <taxon>Alteribacillus</taxon>
    </lineage>
</organism>
<feature type="transmembrane region" description="Helical" evidence="1">
    <location>
        <begin position="159"/>
        <end position="190"/>
    </location>
</feature>
<dbReference type="PANTHER" id="PTHR43849:SF2">
    <property type="entry name" value="BLL3936 PROTEIN"/>
    <property type="match status" value="1"/>
</dbReference>
<reference evidence="3 4" key="1">
    <citation type="submission" date="2016-10" db="EMBL/GenBank/DDBJ databases">
        <authorList>
            <person name="de Groot N.N."/>
        </authorList>
    </citation>
    <scope>NUCLEOTIDE SEQUENCE [LARGE SCALE GENOMIC DNA]</scope>
    <source>
        <strain evidence="3 4">DSM 21632</strain>
    </source>
</reference>
<name>A0A1G8A710_9BACI</name>
<feature type="transmembrane region" description="Helical" evidence="1">
    <location>
        <begin position="121"/>
        <end position="139"/>
    </location>
</feature>
<feature type="transmembrane region" description="Helical" evidence="1">
    <location>
        <begin position="487"/>
        <end position="510"/>
    </location>
</feature>
<evidence type="ECO:0000313" key="4">
    <source>
        <dbReference type="Proteomes" id="UP000199163"/>
    </source>
</evidence>
<dbReference type="EMBL" id="FNDK01000002">
    <property type="protein sequence ID" value="SDH16719.1"/>
    <property type="molecule type" value="Genomic_DNA"/>
</dbReference>
<keyword evidence="1" id="KW-1133">Transmembrane helix</keyword>
<dbReference type="InterPro" id="IPR010656">
    <property type="entry name" value="DctM"/>
</dbReference>
<evidence type="ECO:0000256" key="1">
    <source>
        <dbReference type="SAM" id="Phobius"/>
    </source>
</evidence>
<feature type="transmembrane region" description="Helical" evidence="1">
    <location>
        <begin position="438"/>
        <end position="456"/>
    </location>
</feature>
<feature type="transmembrane region" description="Helical" evidence="1">
    <location>
        <begin position="256"/>
        <end position="283"/>
    </location>
</feature>
<feature type="transmembrane region" description="Helical" evidence="1">
    <location>
        <begin position="361"/>
        <end position="378"/>
    </location>
</feature>
<feature type="transmembrane region" description="Helical" evidence="1">
    <location>
        <begin position="36"/>
        <end position="54"/>
    </location>
</feature>
<proteinExistence type="predicted"/>
<feature type="transmembrane region" description="Helical" evidence="1">
    <location>
        <begin position="92"/>
        <end position="114"/>
    </location>
</feature>
<evidence type="ECO:0000313" key="3">
    <source>
        <dbReference type="EMBL" id="SDH16719.1"/>
    </source>
</evidence>
<dbReference type="Pfam" id="PF06808">
    <property type="entry name" value="DctM"/>
    <property type="match status" value="1"/>
</dbReference>
<dbReference type="OrthoDB" id="9759894at2"/>
<dbReference type="Proteomes" id="UP000199163">
    <property type="component" value="Unassembled WGS sequence"/>
</dbReference>
<dbReference type="RefSeq" id="WP_091271235.1">
    <property type="nucleotide sequence ID" value="NZ_FNDK01000002.1"/>
</dbReference>
<keyword evidence="4" id="KW-1185">Reference proteome</keyword>
<feature type="transmembrane region" description="Helical" evidence="1">
    <location>
        <begin position="547"/>
        <end position="567"/>
    </location>
</feature>
<dbReference type="STRING" id="568899.SAMN05192534_10247"/>
<feature type="transmembrane region" description="Helical" evidence="1">
    <location>
        <begin position="66"/>
        <end position="86"/>
    </location>
</feature>
<dbReference type="PANTHER" id="PTHR43849">
    <property type="entry name" value="BLL3936 PROTEIN"/>
    <property type="match status" value="1"/>
</dbReference>
<feature type="transmembrane region" description="Helical" evidence="1">
    <location>
        <begin position="522"/>
        <end position="541"/>
    </location>
</feature>
<sequence length="632" mass="68227">MILRVQSIFILCLSTALGLFHLYASGIQLFPAVQQRGVHLGIGLALIFLLYPVIKKKTEEHTQNNWEIIISFILAFLSLYIGYYFFMNYRELYSLFGSLGVELTIVGLLTLLLTLEATRRIIGWTLPILAAVFLLFAFFGDHLPLLFAHSGFSFEQILANVSLTAGGILGVPLGVSATYVVLFVLFGAFLEKSGAGQLFIDLSFALVGKFRGGATKVSILASALFGTISGSQVANVSSTGVLTIPLMKRSGYSSRYAGAVESVASTGGMFLPPVMGAVAFLIADFLQVPYVQVILAAIIPAVLYFIAVFIMADLRAARIGASYQKDDYEIPNLKYLFVQKGHLLLPLLLLIYLLIVEQMNPPKAAFWSIIAMPLASWLRKETRMSPADIVECIKSGVKLSLIVIAACASAGIIIGIINMTGLGLRFSSILIELSGENLFPLLILTMIASIIMGMGLPPVASYIILATLAAPAITQLGVPDLAAHLFIFYYGTLSAITPPVAIAAYAASGIAKSNPMSTSFTAVKLASVAFIVPFMFVYGPALIFDGSWFNILGSFVTALVGIFALSVGMEGHLKNKIEFLSRSLFLIGALLLMIVGWGTDFIGFIIIAAVFFREWKKQQDAARTNAVLHDAK</sequence>
<keyword evidence="1" id="KW-0472">Membrane</keyword>
<keyword evidence="1" id="KW-0812">Transmembrane</keyword>
<dbReference type="NCBIfam" id="TIGR02123">
    <property type="entry name" value="TRAP_fused"/>
    <property type="match status" value="1"/>
</dbReference>
<accession>A0A1G8A710</accession>
<protein>
    <submittedName>
        <fullName evidence="3">TRAP transporter, 4TM/12TM fusion protein</fullName>
    </submittedName>
</protein>
<dbReference type="InterPro" id="IPR011853">
    <property type="entry name" value="TRAP_DctM-Dct_fused"/>
</dbReference>
<feature type="transmembrane region" description="Helical" evidence="1">
    <location>
        <begin position="333"/>
        <end position="355"/>
    </location>
</feature>
<evidence type="ECO:0000259" key="2">
    <source>
        <dbReference type="Pfam" id="PF06808"/>
    </source>
</evidence>
<feature type="domain" description="TRAP C4-dicarboxylate transport system permease DctM subunit" evidence="2">
    <location>
        <begin position="110"/>
        <end position="544"/>
    </location>
</feature>
<dbReference type="AlphaFoldDB" id="A0A1G8A710"/>
<feature type="transmembrane region" description="Helical" evidence="1">
    <location>
        <begin position="289"/>
        <end position="312"/>
    </location>
</feature>